<feature type="region of interest" description="Disordered" evidence="1">
    <location>
        <begin position="111"/>
        <end position="137"/>
    </location>
</feature>
<gene>
    <name evidence="2" type="ORF">PAPOLLO_LOCUS24016</name>
</gene>
<evidence type="ECO:0000313" key="2">
    <source>
        <dbReference type="EMBL" id="CAG5047648.1"/>
    </source>
</evidence>
<proteinExistence type="predicted"/>
<sequence length="342" mass="38964">MWRNREHQKSNLVRSLFEDLPELPTISETNELRSNLSDISSADGSSRSYSPLPDLIIEREKNRHDEPEEYYQLLERKMLKLYRKLFHGVEYETDYEDDTYTKIIEINNNETDSEDDISKDEHFSSKSTEVSTSKTSSNNVSVLNKGAMSFDVNESDSSELDFEFLKPLFKINLSGRNNQDSTGSNFTVVVTDDSGEIETMRRDKCDSKSLGSTPEDTMYDSKESLTPVIEMDKEMLLMENITQCDESIAVPVPDTGTTLESNEIQVITINTSLQYLENSVKSNSSPLKRGSSHSWSDIAEDSQSETSELDVSNHGSEINEIENTDEELFDDNLYIVRILYPL</sequence>
<dbReference type="OrthoDB" id="6915945at2759"/>
<evidence type="ECO:0000313" key="3">
    <source>
        <dbReference type="Proteomes" id="UP000691718"/>
    </source>
</evidence>
<evidence type="ECO:0000256" key="1">
    <source>
        <dbReference type="SAM" id="MobiDB-lite"/>
    </source>
</evidence>
<dbReference type="Proteomes" id="UP000691718">
    <property type="component" value="Unassembled WGS sequence"/>
</dbReference>
<accession>A0A8S3Y3D3</accession>
<feature type="region of interest" description="Disordered" evidence="1">
    <location>
        <begin position="201"/>
        <end position="220"/>
    </location>
</feature>
<feature type="compositionally biased region" description="Polar residues" evidence="1">
    <location>
        <begin position="304"/>
        <end position="315"/>
    </location>
</feature>
<organism evidence="2 3">
    <name type="scientific">Parnassius apollo</name>
    <name type="common">Apollo butterfly</name>
    <name type="synonym">Papilio apollo</name>
    <dbReference type="NCBI Taxonomy" id="110799"/>
    <lineage>
        <taxon>Eukaryota</taxon>
        <taxon>Metazoa</taxon>
        <taxon>Ecdysozoa</taxon>
        <taxon>Arthropoda</taxon>
        <taxon>Hexapoda</taxon>
        <taxon>Insecta</taxon>
        <taxon>Pterygota</taxon>
        <taxon>Neoptera</taxon>
        <taxon>Endopterygota</taxon>
        <taxon>Lepidoptera</taxon>
        <taxon>Glossata</taxon>
        <taxon>Ditrysia</taxon>
        <taxon>Papilionoidea</taxon>
        <taxon>Papilionidae</taxon>
        <taxon>Parnassiinae</taxon>
        <taxon>Parnassini</taxon>
        <taxon>Parnassius</taxon>
        <taxon>Parnassius</taxon>
    </lineage>
</organism>
<reference evidence="2" key="1">
    <citation type="submission" date="2021-04" db="EMBL/GenBank/DDBJ databases">
        <authorList>
            <person name="Tunstrom K."/>
        </authorList>
    </citation>
    <scope>NUCLEOTIDE SEQUENCE</scope>
</reference>
<name>A0A8S3Y3D3_PARAO</name>
<dbReference type="EMBL" id="CAJQZP010001449">
    <property type="protein sequence ID" value="CAG5047648.1"/>
    <property type="molecule type" value="Genomic_DNA"/>
</dbReference>
<keyword evidence="3" id="KW-1185">Reference proteome</keyword>
<feature type="compositionally biased region" description="Low complexity" evidence="1">
    <location>
        <begin position="125"/>
        <end position="137"/>
    </location>
</feature>
<protein>
    <submittedName>
        <fullName evidence="2">(apollo) hypothetical protein</fullName>
    </submittedName>
</protein>
<comment type="caution">
    <text evidence="2">The sequence shown here is derived from an EMBL/GenBank/DDBJ whole genome shotgun (WGS) entry which is preliminary data.</text>
</comment>
<feature type="region of interest" description="Disordered" evidence="1">
    <location>
        <begin position="281"/>
        <end position="315"/>
    </location>
</feature>
<dbReference type="AlphaFoldDB" id="A0A8S3Y3D3"/>